<dbReference type="AlphaFoldDB" id="Q11MX5"/>
<evidence type="ECO:0000313" key="1">
    <source>
        <dbReference type="EMBL" id="ABG61244.1"/>
    </source>
</evidence>
<sequence>MAASNRSECTDRLEAIAREAYDRCHPDDSFDDLARRARFSKEDRGLLDDWLAFARRELQSVRNDQKTGAPRGGNW</sequence>
<geneLocation type="plasmid" evidence="1">
    <name>1</name>
</geneLocation>
<organism evidence="1">
    <name type="scientific">Chelativorans sp. (strain BNC1)</name>
    <dbReference type="NCBI Taxonomy" id="266779"/>
    <lineage>
        <taxon>Bacteria</taxon>
        <taxon>Pseudomonadati</taxon>
        <taxon>Pseudomonadota</taxon>
        <taxon>Alphaproteobacteria</taxon>
        <taxon>Hyphomicrobiales</taxon>
        <taxon>Phyllobacteriaceae</taxon>
        <taxon>Chelativorans</taxon>
    </lineage>
</organism>
<dbReference type="OrthoDB" id="8410490at2"/>
<reference evidence="1" key="1">
    <citation type="submission" date="2006-06" db="EMBL/GenBank/DDBJ databases">
        <title>Complete sequence of Plasmid 1 of Chelativorans sp. BNC1.</title>
        <authorList>
            <consortium name="US DOE Joint Genome Institute"/>
            <person name="Copeland A."/>
            <person name="Lucas S."/>
            <person name="Lapidus A."/>
            <person name="Barry K."/>
            <person name="Detter J.C."/>
            <person name="Glavina del Rio T."/>
            <person name="Hammon N."/>
            <person name="Israni S."/>
            <person name="Dalin E."/>
            <person name="Tice H."/>
            <person name="Pitluck S."/>
            <person name="Chertkov O."/>
            <person name="Brettin T."/>
            <person name="Bruce D."/>
            <person name="Han C."/>
            <person name="Tapia R."/>
            <person name="Gilna P."/>
            <person name="Schmutz J."/>
            <person name="Larimer F."/>
            <person name="Land M."/>
            <person name="Hauser L."/>
            <person name="Kyrpides N."/>
            <person name="Mikhailova N."/>
            <person name="Richardson P."/>
        </authorList>
    </citation>
    <scope>NUCLEOTIDE SEQUENCE</scope>
    <source>
        <strain evidence="1">BNC1</strain>
        <plasmid evidence="1">1</plasmid>
    </source>
</reference>
<proteinExistence type="predicted"/>
<gene>
    <name evidence="1" type="ordered locus">Meso_4274</name>
</gene>
<protein>
    <submittedName>
        <fullName evidence="1">Uncharacterized protein</fullName>
    </submittedName>
</protein>
<keyword evidence="1" id="KW-0614">Plasmid</keyword>
<dbReference type="KEGG" id="mes:Meso_4274"/>
<name>Q11MX5_CHESB</name>
<dbReference type="EMBL" id="CP000389">
    <property type="protein sequence ID" value="ABG61244.1"/>
    <property type="molecule type" value="Genomic_DNA"/>
</dbReference>
<dbReference type="HOGENOM" id="CLU_2700637_0_0_5"/>
<accession>Q11MX5</accession>